<gene>
    <name evidence="2" type="ORF">A1Q2_01233</name>
</gene>
<dbReference type="HOGENOM" id="CLU_2514232_0_0_1"/>
<keyword evidence="1" id="KW-0472">Membrane</keyword>
<feature type="transmembrane region" description="Helical" evidence="1">
    <location>
        <begin position="20"/>
        <end position="39"/>
    </location>
</feature>
<accession>K1VY49</accession>
<evidence type="ECO:0000313" key="2">
    <source>
        <dbReference type="EMBL" id="EKD04457.1"/>
    </source>
</evidence>
<keyword evidence="1" id="KW-0812">Transmembrane</keyword>
<sequence length="85" mass="9136">MAKFTWSATIGYGHDFCDGGWIVLVLFVLAEAAVIYAVLKFGVELGSEDGAGLMECPLERSAAAQELILAEVTCELSLHLAEMLE</sequence>
<proteinExistence type="predicted"/>
<comment type="caution">
    <text evidence="2">The sequence shown here is derived from an EMBL/GenBank/DDBJ whole genome shotgun (WGS) entry which is preliminary data.</text>
</comment>
<dbReference type="AlphaFoldDB" id="K1VY49"/>
<evidence type="ECO:0000313" key="3">
    <source>
        <dbReference type="Proteomes" id="UP000006757"/>
    </source>
</evidence>
<name>K1VY49_TRIAC</name>
<dbReference type="EMBL" id="AMBO01000224">
    <property type="protein sequence ID" value="EKD04457.1"/>
    <property type="molecule type" value="Genomic_DNA"/>
</dbReference>
<dbReference type="InParanoid" id="K1VY49"/>
<keyword evidence="3" id="KW-1185">Reference proteome</keyword>
<organism evidence="2 3">
    <name type="scientific">Trichosporon asahii var. asahii (strain CBS 8904)</name>
    <name type="common">Yeast</name>
    <dbReference type="NCBI Taxonomy" id="1220162"/>
    <lineage>
        <taxon>Eukaryota</taxon>
        <taxon>Fungi</taxon>
        <taxon>Dikarya</taxon>
        <taxon>Basidiomycota</taxon>
        <taxon>Agaricomycotina</taxon>
        <taxon>Tremellomycetes</taxon>
        <taxon>Trichosporonales</taxon>
        <taxon>Trichosporonaceae</taxon>
        <taxon>Trichosporon</taxon>
    </lineage>
</organism>
<dbReference type="Proteomes" id="UP000006757">
    <property type="component" value="Unassembled WGS sequence"/>
</dbReference>
<protein>
    <submittedName>
        <fullName evidence="2">Uncharacterized protein</fullName>
    </submittedName>
</protein>
<evidence type="ECO:0000256" key="1">
    <source>
        <dbReference type="SAM" id="Phobius"/>
    </source>
</evidence>
<keyword evidence="1" id="KW-1133">Transmembrane helix</keyword>
<reference evidence="2 3" key="1">
    <citation type="journal article" date="2012" name="Eukaryot. Cell">
        <title>Genome sequence of the Trichosporon asahii environmental strain CBS 8904.</title>
        <authorList>
            <person name="Yang R.Y."/>
            <person name="Li H.T."/>
            <person name="Zhu H."/>
            <person name="Zhou G.P."/>
            <person name="Wang M."/>
            <person name="Wang L."/>
        </authorList>
    </citation>
    <scope>NUCLEOTIDE SEQUENCE [LARGE SCALE GENOMIC DNA]</scope>
    <source>
        <strain evidence="2 3">CBS 8904</strain>
    </source>
</reference>